<keyword evidence="1" id="KW-0408">Iron</keyword>
<evidence type="ECO:0000256" key="2">
    <source>
        <dbReference type="SAM" id="MobiDB-lite"/>
    </source>
</evidence>
<dbReference type="PANTHER" id="PTHR43151">
    <property type="entry name" value="FEOA FAMILY PROTEIN"/>
    <property type="match status" value="1"/>
</dbReference>
<dbReference type="Gene3D" id="2.30.30.90">
    <property type="match status" value="1"/>
</dbReference>
<feature type="compositionally biased region" description="Basic and acidic residues" evidence="2">
    <location>
        <begin position="27"/>
        <end position="36"/>
    </location>
</feature>
<evidence type="ECO:0000259" key="3">
    <source>
        <dbReference type="SMART" id="SM00899"/>
    </source>
</evidence>
<accession>A0ABR6SH40</accession>
<dbReference type="Pfam" id="PF04023">
    <property type="entry name" value="FeoA"/>
    <property type="match status" value="1"/>
</dbReference>
<organism evidence="4 5">
    <name type="scientific">Trichormus variabilis N2B</name>
    <dbReference type="NCBI Taxonomy" id="2681315"/>
    <lineage>
        <taxon>Bacteria</taxon>
        <taxon>Bacillati</taxon>
        <taxon>Cyanobacteriota</taxon>
        <taxon>Cyanophyceae</taxon>
        <taxon>Nostocales</taxon>
        <taxon>Nostocaceae</taxon>
        <taxon>Trichormus</taxon>
    </lineage>
</organism>
<dbReference type="InterPro" id="IPR053184">
    <property type="entry name" value="FeoA-like"/>
</dbReference>
<dbReference type="InterPro" id="IPR008988">
    <property type="entry name" value="Transcriptional_repressor_C"/>
</dbReference>
<name>A0ABR6SH40_ANAVA</name>
<evidence type="ECO:0000313" key="4">
    <source>
        <dbReference type="EMBL" id="MBC1305721.1"/>
    </source>
</evidence>
<dbReference type="InterPro" id="IPR038157">
    <property type="entry name" value="FeoA_core_dom"/>
</dbReference>
<dbReference type="Proteomes" id="UP000570851">
    <property type="component" value="Unassembled WGS sequence"/>
</dbReference>
<dbReference type="SMART" id="SM00899">
    <property type="entry name" value="FeoA"/>
    <property type="match status" value="1"/>
</dbReference>
<evidence type="ECO:0000313" key="5">
    <source>
        <dbReference type="Proteomes" id="UP000570851"/>
    </source>
</evidence>
<dbReference type="InterPro" id="IPR007167">
    <property type="entry name" value="Fe-transptr_FeoA-like"/>
</dbReference>
<sequence length="123" mass="13006">MTDSKNNYNQPQKPKGWGFQFFGETPKTPELEEKTPKSGSFVNTGKSFPLAIASVGERLAIAKLKGTEGTVRRLIGMGLVPGTELQVISIANGSVIIALGDNRIGLGVGMAQKILCTNLGTSN</sequence>
<feature type="domain" description="Ferrous iron transporter FeoA-like" evidence="3">
    <location>
        <begin position="48"/>
        <end position="118"/>
    </location>
</feature>
<dbReference type="PANTHER" id="PTHR43151:SF1">
    <property type="entry name" value="SSR2333 PROTEIN"/>
    <property type="match status" value="1"/>
</dbReference>
<dbReference type="EMBL" id="JACKZP010000278">
    <property type="protein sequence ID" value="MBC1305721.1"/>
    <property type="molecule type" value="Genomic_DNA"/>
</dbReference>
<comment type="caution">
    <text evidence="4">The sequence shown here is derived from an EMBL/GenBank/DDBJ whole genome shotgun (WGS) entry which is preliminary data.</text>
</comment>
<dbReference type="RefSeq" id="WP_011316462.1">
    <property type="nucleotide sequence ID" value="NZ_JACKZP010000278.1"/>
</dbReference>
<protein>
    <submittedName>
        <fullName evidence="4">Ferrous iron transport protein A</fullName>
    </submittedName>
</protein>
<reference evidence="4 5" key="1">
    <citation type="submission" date="2019-11" db="EMBL/GenBank/DDBJ databases">
        <title>Comparison of genomes from free-living endosymbiotic cyanobacteria isolated from Azolla.</title>
        <authorList>
            <person name="Thiel T."/>
            <person name="Pratte B."/>
        </authorList>
    </citation>
    <scope>NUCLEOTIDE SEQUENCE [LARGE SCALE GENOMIC DNA]</scope>
    <source>
        <strain evidence="4 5">N2B</strain>
        <plasmid evidence="4">pN2B-A</plasmid>
    </source>
</reference>
<keyword evidence="4" id="KW-0614">Plasmid</keyword>
<dbReference type="GeneID" id="58727072"/>
<gene>
    <name evidence="4" type="ORF">GNE12_27950</name>
</gene>
<evidence type="ECO:0000256" key="1">
    <source>
        <dbReference type="ARBA" id="ARBA00023004"/>
    </source>
</evidence>
<keyword evidence="5" id="KW-1185">Reference proteome</keyword>
<dbReference type="SUPFAM" id="SSF50037">
    <property type="entry name" value="C-terminal domain of transcriptional repressors"/>
    <property type="match status" value="1"/>
</dbReference>
<geneLocation type="plasmid" evidence="4">
    <name>pN2B-A</name>
</geneLocation>
<feature type="region of interest" description="Disordered" evidence="2">
    <location>
        <begin position="1"/>
        <end position="42"/>
    </location>
</feature>
<feature type="compositionally biased region" description="Polar residues" evidence="2">
    <location>
        <begin position="1"/>
        <end position="12"/>
    </location>
</feature>
<proteinExistence type="predicted"/>